<reference evidence="3" key="1">
    <citation type="submission" date="2016-10" db="EMBL/GenBank/DDBJ databases">
        <authorList>
            <person name="Varghese N."/>
            <person name="Submissions S."/>
        </authorList>
    </citation>
    <scope>NUCLEOTIDE SEQUENCE [LARGE SCALE GENOMIC DNA]</scope>
    <source>
        <strain evidence="3">8N4</strain>
    </source>
</reference>
<dbReference type="SUPFAM" id="SSF159871">
    <property type="entry name" value="YdgH-like"/>
    <property type="match status" value="1"/>
</dbReference>
<proteinExistence type="predicted"/>
<evidence type="ECO:0008006" key="4">
    <source>
        <dbReference type="Google" id="ProtNLM"/>
    </source>
</evidence>
<gene>
    <name evidence="2" type="ORF">SAMN05216522_108109</name>
</gene>
<dbReference type="AlphaFoldDB" id="A0A1H9JWT7"/>
<dbReference type="RefSeq" id="WP_092676705.1">
    <property type="nucleotide sequence ID" value="NZ_FOGC01000008.1"/>
</dbReference>
<keyword evidence="3" id="KW-1185">Reference proteome</keyword>
<name>A0A1H9JWT7_9GAMM</name>
<accession>A0A1H9JWT7</accession>
<organism evidence="2 3">
    <name type="scientific">Rosenbergiella nectarea</name>
    <dbReference type="NCBI Taxonomy" id="988801"/>
    <lineage>
        <taxon>Bacteria</taxon>
        <taxon>Pseudomonadati</taxon>
        <taxon>Pseudomonadota</taxon>
        <taxon>Gammaproteobacteria</taxon>
        <taxon>Enterobacterales</taxon>
        <taxon>Erwiniaceae</taxon>
        <taxon>Rosenbergiella</taxon>
    </lineage>
</organism>
<dbReference type="InterPro" id="IPR036275">
    <property type="entry name" value="YdgH-like_sf"/>
</dbReference>
<protein>
    <recommendedName>
        <fullName evidence="4">YdgH/BhsA/McbA-like domain-containing protein</fullName>
    </recommendedName>
</protein>
<dbReference type="Proteomes" id="UP000242515">
    <property type="component" value="Unassembled WGS sequence"/>
</dbReference>
<evidence type="ECO:0000313" key="3">
    <source>
        <dbReference type="Proteomes" id="UP000242515"/>
    </source>
</evidence>
<dbReference type="STRING" id="988801.SAMN05216522_108109"/>
<sequence length="78" mass="8302">MKKITIAMLALLALPAASFAKSISVTDISLQGAENKIMKIADNHDAEYKITGASSGNFVRMTAVLHNIQDVSGLGRKN</sequence>
<evidence type="ECO:0000256" key="1">
    <source>
        <dbReference type="SAM" id="SignalP"/>
    </source>
</evidence>
<dbReference type="OrthoDB" id="6521986at2"/>
<keyword evidence="1" id="KW-0732">Signal</keyword>
<feature type="signal peptide" evidence="1">
    <location>
        <begin position="1"/>
        <end position="20"/>
    </location>
</feature>
<dbReference type="EMBL" id="FOGC01000008">
    <property type="protein sequence ID" value="SEQ91299.1"/>
    <property type="molecule type" value="Genomic_DNA"/>
</dbReference>
<feature type="chain" id="PRO_5017175376" description="YdgH/BhsA/McbA-like domain-containing protein" evidence="1">
    <location>
        <begin position="21"/>
        <end position="78"/>
    </location>
</feature>
<evidence type="ECO:0000313" key="2">
    <source>
        <dbReference type="EMBL" id="SEQ91299.1"/>
    </source>
</evidence>